<keyword evidence="1" id="KW-0802">TPR repeat</keyword>
<dbReference type="Gene3D" id="1.25.40.10">
    <property type="entry name" value="Tetratricopeptide repeat domain"/>
    <property type="match status" value="1"/>
</dbReference>
<dbReference type="Proteomes" id="UP000007383">
    <property type="component" value="Chromosome"/>
</dbReference>
<dbReference type="PATRIC" id="fig|889378.3.peg.1518"/>
<dbReference type="SUPFAM" id="SSF48452">
    <property type="entry name" value="TPR-like"/>
    <property type="match status" value="1"/>
</dbReference>
<dbReference type="EMBL" id="CP003282">
    <property type="protein sequence ID" value="AFG37586.1"/>
    <property type="molecule type" value="Genomic_DNA"/>
</dbReference>
<dbReference type="SMR" id="H9UJ93"/>
<organism evidence="2 3">
    <name type="scientific">Spirochaeta africana (strain ATCC 700263 / DSM 8902 / Z-7692)</name>
    <dbReference type="NCBI Taxonomy" id="889378"/>
    <lineage>
        <taxon>Bacteria</taxon>
        <taxon>Pseudomonadati</taxon>
        <taxon>Spirochaetota</taxon>
        <taxon>Spirochaetia</taxon>
        <taxon>Spirochaetales</taxon>
        <taxon>Spirochaetaceae</taxon>
        <taxon>Spirochaeta</taxon>
    </lineage>
</organism>
<dbReference type="InterPro" id="IPR011990">
    <property type="entry name" value="TPR-like_helical_dom_sf"/>
</dbReference>
<reference evidence="3" key="1">
    <citation type="journal article" date="2013" name="Stand. Genomic Sci.">
        <title>Complete genome sequence of the halophilic bacterium Spirochaeta africana type strain (Z-7692(T)) from the alkaline Lake Magadi in the East African Rift.</title>
        <authorList>
            <person name="Liolos K."/>
            <person name="Abt B."/>
            <person name="Scheuner C."/>
            <person name="Teshima H."/>
            <person name="Held B."/>
            <person name="Lapidus A."/>
            <person name="Nolan M."/>
            <person name="Lucas S."/>
            <person name="Deshpande S."/>
            <person name="Cheng J.F."/>
            <person name="Tapia R."/>
            <person name="Goodwin L.A."/>
            <person name="Pitluck S."/>
            <person name="Pagani I."/>
            <person name="Ivanova N."/>
            <person name="Mavromatis K."/>
            <person name="Mikhailova N."/>
            <person name="Huntemann M."/>
            <person name="Pati A."/>
            <person name="Chen A."/>
            <person name="Palaniappan K."/>
            <person name="Land M."/>
            <person name="Rohde M."/>
            <person name="Tindall B.J."/>
            <person name="Detter J.C."/>
            <person name="Goker M."/>
            <person name="Bristow J."/>
            <person name="Eisen J.A."/>
            <person name="Markowitz V."/>
            <person name="Hugenholtz P."/>
            <person name="Woyke T."/>
            <person name="Klenk H.P."/>
            <person name="Kyrpides N.C."/>
        </authorList>
    </citation>
    <scope>NUCLEOTIDE SEQUENCE</scope>
    <source>
        <strain evidence="3">ATCC 700263 / DSM 8902 / Z-7692</strain>
    </source>
</reference>
<dbReference type="RefSeq" id="WP_014455569.1">
    <property type="nucleotide sequence ID" value="NC_017098.1"/>
</dbReference>
<gene>
    <name evidence="2" type="ordered locus">Spiaf_1527</name>
</gene>
<proteinExistence type="predicted"/>
<dbReference type="SMART" id="SM00028">
    <property type="entry name" value="TPR"/>
    <property type="match status" value="3"/>
</dbReference>
<sequence length="311" mass="35410">MPNDDQVEVLLSQAYDALHSQKIETAISILEEALSVDYEHKEVLAALKLTNFWKDRFAALETIADPFESGEFLLDQWGLFLPFAERIGSIPERCIYSIRFCVFGAALGFYIPLFESSGKRDPDICRKIGRCHKGQGNYEKAVELYEVAVGLKADDPGILAELADAYALVNESAYAKVMFREAFFIDAQSVRLDNLESEMIQRLAAAVRKDGHHGRSVAEWVPVYGVLYGVFSVKRELRSIEYGKLKQSVYGLERELAHNSSEAEILVPRLLNRYFWLVDHLNRSKDDRGKMEEVLLKIQQLDKAVYAKFIE</sequence>
<dbReference type="KEGG" id="sfc:Spiaf_1527"/>
<dbReference type="InterPro" id="IPR019734">
    <property type="entry name" value="TPR_rpt"/>
</dbReference>
<dbReference type="PROSITE" id="PS50005">
    <property type="entry name" value="TPR"/>
    <property type="match status" value="1"/>
</dbReference>
<keyword evidence="3" id="KW-1185">Reference proteome</keyword>
<name>H9UJ93_SPIAZ</name>
<protein>
    <submittedName>
        <fullName evidence="2">Uncharacterized protein</fullName>
    </submittedName>
</protein>
<evidence type="ECO:0000313" key="2">
    <source>
        <dbReference type="EMBL" id="AFG37586.1"/>
    </source>
</evidence>
<evidence type="ECO:0000313" key="3">
    <source>
        <dbReference type="Proteomes" id="UP000007383"/>
    </source>
</evidence>
<dbReference type="HOGENOM" id="CLU_891215_0_0_12"/>
<dbReference type="eggNOG" id="COG0457">
    <property type="taxonomic scope" value="Bacteria"/>
</dbReference>
<feature type="repeat" description="TPR" evidence="1">
    <location>
        <begin position="122"/>
        <end position="155"/>
    </location>
</feature>
<evidence type="ECO:0000256" key="1">
    <source>
        <dbReference type="PROSITE-ProRule" id="PRU00339"/>
    </source>
</evidence>
<dbReference type="STRING" id="889378.Spiaf_1527"/>
<accession>H9UJ93</accession>
<dbReference type="AlphaFoldDB" id="H9UJ93"/>